<keyword evidence="2" id="KW-0808">Transferase</keyword>
<dbReference type="Proteomes" id="UP000479531">
    <property type="component" value="Unassembled WGS sequence"/>
</dbReference>
<comment type="caution">
    <text evidence="2">The sequence shown here is derived from an EMBL/GenBank/DDBJ whole genome shotgun (WGS) entry which is preliminary data.</text>
</comment>
<protein>
    <submittedName>
        <fullName evidence="2 4">Glycosyltransferase</fullName>
    </submittedName>
</protein>
<gene>
    <name evidence="6" type="ORF">DW264_14780</name>
    <name evidence="5" type="ORF">DW856_03300</name>
    <name evidence="4" type="ORF">DW927_16150</name>
    <name evidence="3" type="ORF">GCK47_15790</name>
    <name evidence="2" type="ORF">GMD50_16435</name>
</gene>
<dbReference type="Proteomes" id="UP000284051">
    <property type="component" value="Unassembled WGS sequence"/>
</dbReference>
<dbReference type="Proteomes" id="UP000283513">
    <property type="component" value="Unassembled WGS sequence"/>
</dbReference>
<evidence type="ECO:0000313" key="10">
    <source>
        <dbReference type="Proteomes" id="UP000478483"/>
    </source>
</evidence>
<reference evidence="2 10" key="2">
    <citation type="journal article" date="2019" name="Nat. Med.">
        <title>A library of human gut bacterial isolates paired with longitudinal multiomics data enables mechanistic microbiome research.</title>
        <authorList>
            <person name="Poyet M."/>
            <person name="Groussin M."/>
            <person name="Gibbons S.M."/>
            <person name="Avila-Pacheco J."/>
            <person name="Jiang X."/>
            <person name="Kearney S.M."/>
            <person name="Perrotta A.R."/>
            <person name="Berdy B."/>
            <person name="Zhao S."/>
            <person name="Lieberman T.D."/>
            <person name="Swanson P.K."/>
            <person name="Smith M."/>
            <person name="Roesemann S."/>
            <person name="Alexander J.E."/>
            <person name="Rich S.A."/>
            <person name="Livny J."/>
            <person name="Vlamakis H."/>
            <person name="Clish C."/>
            <person name="Bullock K."/>
            <person name="Deik A."/>
            <person name="Scott J."/>
            <person name="Pierce K.A."/>
            <person name="Xavier R.J."/>
            <person name="Alm E.J."/>
        </authorList>
    </citation>
    <scope>NUCLEOTIDE SEQUENCE [LARGE SCALE GENOMIC DNA]</scope>
    <source>
        <strain evidence="2 10">BIOML-A1</strain>
    </source>
</reference>
<feature type="domain" description="Spore protein YkvP/CgeB glycosyl transferase-like" evidence="1">
    <location>
        <begin position="246"/>
        <end position="389"/>
    </location>
</feature>
<reference evidence="3 11" key="3">
    <citation type="submission" date="2019-10" db="EMBL/GenBank/DDBJ databases">
        <title>Roseburia spp. ameliorate alcoholic fatty liver via restoration of gut barrier function.</title>
        <authorList>
            <person name="Seo B."/>
            <person name="Ko G."/>
        </authorList>
    </citation>
    <scope>NUCLEOTIDE SEQUENCE [LARGE SCALE GENOMIC DNA]</scope>
    <source>
        <strain evidence="3 11">SNUG30017</strain>
    </source>
</reference>
<evidence type="ECO:0000259" key="1">
    <source>
        <dbReference type="Pfam" id="PF13524"/>
    </source>
</evidence>
<evidence type="ECO:0000313" key="4">
    <source>
        <dbReference type="EMBL" id="RHA64970.1"/>
    </source>
</evidence>
<evidence type="ECO:0000313" key="9">
    <source>
        <dbReference type="Proteomes" id="UP000284465"/>
    </source>
</evidence>
<dbReference type="OrthoDB" id="5756516at2"/>
<dbReference type="EMBL" id="QSFP01000024">
    <property type="protein sequence ID" value="RHA64970.1"/>
    <property type="molecule type" value="Genomic_DNA"/>
</dbReference>
<dbReference type="InterPro" id="IPR055259">
    <property type="entry name" value="YkvP/CgeB_Glyco_trans-like"/>
</dbReference>
<dbReference type="EMBL" id="WNAJ01000025">
    <property type="protein sequence ID" value="MTR86597.1"/>
    <property type="molecule type" value="Genomic_DNA"/>
</dbReference>
<sequence length="395" mass="45969">MEINVKKIVMFEGGVETLAYFSKQMAEQFVKMGYAVFFYNLKDEKGSAKRLRKFIKPGETVMITFNFQGLEKEDGVYSEKSGYVWDEYKIPCYNIAADHPYYYDNRLHDLPKGYHHISIDRKQEAYFLKYYPEYQSFGFLPLAGTGLDGALEVPYEKRDIDVIMTGNYTPPSFFEQHINWINDEYAAFYRGIIEELLEKTDQTVEEAALRHCEREMGEVAPDDFRLVMHKMIFIDLYVRNYWRGMVIKTLAEAGITVDVIGKGWEELECSAMQNVRIHPQTDSLTCLEQLSHAKISVNVMPWFKDGAHDRVFNSILNGAVCVSDTSRYLSEELKEGEGVSYYDLKHLEQLPVKVKDLLADEKQMRDIAMRGVEKTAEKHTWAQRAIELEEKIRVY</sequence>
<evidence type="ECO:0000313" key="8">
    <source>
        <dbReference type="Proteomes" id="UP000284051"/>
    </source>
</evidence>
<accession>A0A1Q6SJE1</accession>
<dbReference type="EMBL" id="QRID01000017">
    <property type="protein sequence ID" value="RHG26349.1"/>
    <property type="molecule type" value="Genomic_DNA"/>
</dbReference>
<evidence type="ECO:0000313" key="5">
    <source>
        <dbReference type="EMBL" id="RHC19905.1"/>
    </source>
</evidence>
<evidence type="ECO:0000313" key="6">
    <source>
        <dbReference type="EMBL" id="RHG26349.1"/>
    </source>
</evidence>
<name>A0A1Q6SJE1_9FIRM</name>
<dbReference type="Proteomes" id="UP000284465">
    <property type="component" value="Unassembled WGS sequence"/>
</dbReference>
<evidence type="ECO:0000313" key="11">
    <source>
        <dbReference type="Proteomes" id="UP000479531"/>
    </source>
</evidence>
<dbReference type="Proteomes" id="UP000478483">
    <property type="component" value="Unassembled WGS sequence"/>
</dbReference>
<reference evidence="7 8" key="1">
    <citation type="submission" date="2018-08" db="EMBL/GenBank/DDBJ databases">
        <title>A genome reference for cultivated species of the human gut microbiota.</title>
        <authorList>
            <person name="Zou Y."/>
            <person name="Xue W."/>
            <person name="Luo G."/>
        </authorList>
    </citation>
    <scope>NUCLEOTIDE SEQUENCE [LARGE SCALE GENOMIC DNA]</scope>
    <source>
        <strain evidence="6 8">AM22-21LB</strain>
        <strain evidence="5 7">AM37-1AC</strain>
        <strain evidence="4 9">AM43-11</strain>
    </source>
</reference>
<proteinExistence type="predicted"/>
<organism evidence="2 10">
    <name type="scientific">Roseburia intestinalis</name>
    <dbReference type="NCBI Taxonomy" id="166486"/>
    <lineage>
        <taxon>Bacteria</taxon>
        <taxon>Bacillati</taxon>
        <taxon>Bacillota</taxon>
        <taxon>Clostridia</taxon>
        <taxon>Lachnospirales</taxon>
        <taxon>Lachnospiraceae</taxon>
        <taxon>Roseburia</taxon>
    </lineage>
</organism>
<dbReference type="EMBL" id="WGGT01000023">
    <property type="protein sequence ID" value="MVQ47105.1"/>
    <property type="molecule type" value="Genomic_DNA"/>
</dbReference>
<dbReference type="GO" id="GO:0016740">
    <property type="term" value="F:transferase activity"/>
    <property type="evidence" value="ECO:0007669"/>
    <property type="project" value="UniProtKB-KW"/>
</dbReference>
<evidence type="ECO:0000313" key="2">
    <source>
        <dbReference type="EMBL" id="MTR86597.1"/>
    </source>
</evidence>
<evidence type="ECO:0000313" key="3">
    <source>
        <dbReference type="EMBL" id="MVQ47105.1"/>
    </source>
</evidence>
<dbReference type="AlphaFoldDB" id="A0A1Q6SJE1"/>
<dbReference type="EMBL" id="QSHO01000002">
    <property type="protein sequence ID" value="RHC19905.1"/>
    <property type="molecule type" value="Genomic_DNA"/>
</dbReference>
<dbReference type="Pfam" id="PF13524">
    <property type="entry name" value="Glyco_trans_1_2"/>
    <property type="match status" value="1"/>
</dbReference>
<evidence type="ECO:0000313" key="7">
    <source>
        <dbReference type="Proteomes" id="UP000283513"/>
    </source>
</evidence>